<proteinExistence type="predicted"/>
<evidence type="ECO:0000313" key="3">
    <source>
        <dbReference type="WBParaSite" id="EN70_12206"/>
    </source>
</evidence>
<protein>
    <submittedName>
        <fullName evidence="3">Uncharacterized protein</fullName>
    </submittedName>
</protein>
<dbReference type="WBParaSite" id="EN70_12206">
    <property type="protein sequence ID" value="EN70_12206"/>
    <property type="gene ID" value="EN70_12206"/>
</dbReference>
<dbReference type="Proteomes" id="UP000095285">
    <property type="component" value="Unassembled WGS sequence"/>
</dbReference>
<keyword evidence="2" id="KW-1185">Reference proteome</keyword>
<evidence type="ECO:0000313" key="2">
    <source>
        <dbReference type="Proteomes" id="UP000095285"/>
    </source>
</evidence>
<reference evidence="2" key="1">
    <citation type="submission" date="2012-04" db="EMBL/GenBank/DDBJ databases">
        <title>The Genome Sequence of Loa loa.</title>
        <authorList>
            <consortium name="The Broad Institute Genome Sequencing Platform"/>
            <consortium name="Broad Institute Genome Sequencing Center for Infectious Disease"/>
            <person name="Nutman T.B."/>
            <person name="Fink D.L."/>
            <person name="Russ C."/>
            <person name="Young S."/>
            <person name="Zeng Q."/>
            <person name="Gargeya S."/>
            <person name="Alvarado L."/>
            <person name="Berlin A."/>
            <person name="Chapman S.B."/>
            <person name="Chen Z."/>
            <person name="Freedman E."/>
            <person name="Gellesch M."/>
            <person name="Goldberg J."/>
            <person name="Griggs A."/>
            <person name="Gujja S."/>
            <person name="Heilman E.R."/>
            <person name="Heiman D."/>
            <person name="Howarth C."/>
            <person name="Mehta T."/>
            <person name="Neiman D."/>
            <person name="Pearson M."/>
            <person name="Roberts A."/>
            <person name="Saif S."/>
            <person name="Shea T."/>
            <person name="Shenoy N."/>
            <person name="Sisk P."/>
            <person name="Stolte C."/>
            <person name="Sykes S."/>
            <person name="White J."/>
            <person name="Yandava C."/>
            <person name="Haas B."/>
            <person name="Henn M.R."/>
            <person name="Nusbaum C."/>
            <person name="Birren B."/>
        </authorList>
    </citation>
    <scope>NUCLEOTIDE SEQUENCE [LARGE SCALE GENOMIC DNA]</scope>
</reference>
<evidence type="ECO:0000256" key="1">
    <source>
        <dbReference type="SAM" id="MobiDB-lite"/>
    </source>
</evidence>
<feature type="compositionally biased region" description="Basic residues" evidence="1">
    <location>
        <begin position="54"/>
        <end position="66"/>
    </location>
</feature>
<accession>A0A1I7VC93</accession>
<organism evidence="2 3">
    <name type="scientific">Loa loa</name>
    <name type="common">Eye worm</name>
    <name type="synonym">Filaria loa</name>
    <dbReference type="NCBI Taxonomy" id="7209"/>
    <lineage>
        <taxon>Eukaryota</taxon>
        <taxon>Metazoa</taxon>
        <taxon>Ecdysozoa</taxon>
        <taxon>Nematoda</taxon>
        <taxon>Chromadorea</taxon>
        <taxon>Rhabditida</taxon>
        <taxon>Spirurina</taxon>
        <taxon>Spiruromorpha</taxon>
        <taxon>Filarioidea</taxon>
        <taxon>Onchocercidae</taxon>
        <taxon>Loa</taxon>
    </lineage>
</organism>
<feature type="region of interest" description="Disordered" evidence="1">
    <location>
        <begin position="1"/>
        <end position="66"/>
    </location>
</feature>
<dbReference type="AlphaFoldDB" id="A0A1I7VC93"/>
<sequence>MGEEYEALGPAGAAPPEPPPVQFFSPQPPSPFSPIPGKPAPPTTSVSSILDQKHQHKKLTTKQQRK</sequence>
<feature type="compositionally biased region" description="Pro residues" evidence="1">
    <location>
        <begin position="13"/>
        <end position="42"/>
    </location>
</feature>
<reference evidence="3" key="2">
    <citation type="submission" date="2016-11" db="UniProtKB">
        <authorList>
            <consortium name="WormBaseParasite"/>
        </authorList>
    </citation>
    <scope>IDENTIFICATION</scope>
</reference>
<name>A0A1I7VC93_LOALO</name>